<evidence type="ECO:0000256" key="1">
    <source>
        <dbReference type="ARBA" id="ARBA00022741"/>
    </source>
</evidence>
<keyword evidence="3" id="KW-0067">ATP-binding</keyword>
<name>A0A7X0CYA3_9HYPH</name>
<dbReference type="InterPro" id="IPR006500">
    <property type="entry name" value="Helicase_put_C_phage/plasmid"/>
</dbReference>
<feature type="region of interest" description="Disordered" evidence="4">
    <location>
        <begin position="87"/>
        <end position="107"/>
    </location>
</feature>
<dbReference type="Pfam" id="PF19263">
    <property type="entry name" value="DUF5906"/>
    <property type="match status" value="1"/>
</dbReference>
<keyword evidence="2" id="KW-0378">Hydrolase</keyword>
<dbReference type="GO" id="GO:0016787">
    <property type="term" value="F:hydrolase activity"/>
    <property type="evidence" value="ECO:0007669"/>
    <property type="project" value="UniProtKB-KW"/>
</dbReference>
<organism evidence="6 7">
    <name type="scientific">Rhizobium wenxiniae</name>
    <dbReference type="NCBI Taxonomy" id="1737357"/>
    <lineage>
        <taxon>Bacteria</taxon>
        <taxon>Pseudomonadati</taxon>
        <taxon>Pseudomonadota</taxon>
        <taxon>Alphaproteobacteria</taxon>
        <taxon>Hyphomicrobiales</taxon>
        <taxon>Rhizobiaceae</taxon>
        <taxon>Rhizobium/Agrobacterium group</taxon>
        <taxon>Rhizobium</taxon>
    </lineage>
</organism>
<evidence type="ECO:0000256" key="2">
    <source>
        <dbReference type="ARBA" id="ARBA00022801"/>
    </source>
</evidence>
<gene>
    <name evidence="6" type="ORF">HNQ72_000861</name>
</gene>
<proteinExistence type="predicted"/>
<evidence type="ECO:0000259" key="5">
    <source>
        <dbReference type="PROSITE" id="PS51206"/>
    </source>
</evidence>
<dbReference type="InterPro" id="IPR014015">
    <property type="entry name" value="Helicase_SF3_DNA-vir"/>
</dbReference>
<dbReference type="AlphaFoldDB" id="A0A7X0CYA3"/>
<dbReference type="GO" id="GO:0005524">
    <property type="term" value="F:ATP binding"/>
    <property type="evidence" value="ECO:0007669"/>
    <property type="project" value="UniProtKB-KW"/>
</dbReference>
<comment type="caution">
    <text evidence="6">The sequence shown here is derived from an EMBL/GenBank/DDBJ whole genome shotgun (WGS) entry which is preliminary data.</text>
</comment>
<dbReference type="Proteomes" id="UP000547879">
    <property type="component" value="Unassembled WGS sequence"/>
</dbReference>
<sequence>MTEIYTGPITYPLFCDGEALPNDWTVASARAIGWTDTEIAEGAIEFERLYDRRLPLGNEPPGQLEFLAPAGENEVANPAPVIELPSRIDLSSPSEPDPENDLSAPENPDNWLCFSAIYNEGGRPILYTASPDLSAGAMISDEFMSAGGMMLRYYRGDFWRWNGAAYHAVKEDDMKAVIRTYLRKAVTIVVENKEKAEVPFNPTINKVNEVLASLKALCKVSDDVDMPAWLNEKTNLPKANELLPVSNGLLRLLTGELFNATPSFFNAAASSVEYSAAAGEPVEWLKFLASIWGDDQQSIETLQEYLGYLVSGSTALQKGLMIIGPKRSGKGTIQQVIEWLVGKVAIANPTLSGLTDDFGLSPLIGRTVAIITDARLSGRADLSSIAERILAITGEDSMTINRKGKDYWTGRLQVRFVIMSNEIPRLTDASGALVSRMIMLNMTKSFYGREDLTLKGRLAFELPGILNWAIAGYKRLIARGFFVTPKSAQDSINEMTEMSSPIKAFSTECLRASGPARRELRSEVFNMWKEWCLENGEFAGSAAAFTTKLRSVFPNLGSVQLTGGKRCYVGVEVIRDPAF</sequence>
<evidence type="ECO:0000313" key="6">
    <source>
        <dbReference type="EMBL" id="MBB6161064.1"/>
    </source>
</evidence>
<dbReference type="NCBIfam" id="TIGR01613">
    <property type="entry name" value="primase_Cterm"/>
    <property type="match status" value="1"/>
</dbReference>
<evidence type="ECO:0000256" key="4">
    <source>
        <dbReference type="SAM" id="MobiDB-lite"/>
    </source>
</evidence>
<dbReference type="InterPro" id="IPR027417">
    <property type="entry name" value="P-loop_NTPase"/>
</dbReference>
<dbReference type="Pfam" id="PF08706">
    <property type="entry name" value="D5_N"/>
    <property type="match status" value="1"/>
</dbReference>
<reference evidence="6 7" key="1">
    <citation type="submission" date="2020-08" db="EMBL/GenBank/DDBJ databases">
        <title>Genomic Encyclopedia of Type Strains, Phase IV (KMG-IV): sequencing the most valuable type-strain genomes for metagenomic binning, comparative biology and taxonomic classification.</title>
        <authorList>
            <person name="Goeker M."/>
        </authorList>
    </citation>
    <scope>NUCLEOTIDE SEQUENCE [LARGE SCALE GENOMIC DNA]</scope>
    <source>
        <strain evidence="6 7">DSM 100734</strain>
    </source>
</reference>
<dbReference type="RefSeq" id="WP_183989846.1">
    <property type="nucleotide sequence ID" value="NZ_BMHW01000001.1"/>
</dbReference>
<protein>
    <submittedName>
        <fullName evidence="6">Putative DNA primase/helicase</fullName>
    </submittedName>
</protein>
<dbReference type="InterPro" id="IPR014818">
    <property type="entry name" value="Phage/plasmid_primase_P4_C"/>
</dbReference>
<evidence type="ECO:0000313" key="7">
    <source>
        <dbReference type="Proteomes" id="UP000547879"/>
    </source>
</evidence>
<dbReference type="GO" id="GO:0004386">
    <property type="term" value="F:helicase activity"/>
    <property type="evidence" value="ECO:0007669"/>
    <property type="project" value="UniProtKB-KW"/>
</dbReference>
<keyword evidence="1" id="KW-0547">Nucleotide-binding</keyword>
<dbReference type="PANTHER" id="PTHR35372">
    <property type="entry name" value="ATP BINDING PROTEIN-RELATED"/>
    <property type="match status" value="1"/>
</dbReference>
<accession>A0A7X0CYA3</accession>
<keyword evidence="7" id="KW-1185">Reference proteome</keyword>
<dbReference type="Gene3D" id="3.40.50.300">
    <property type="entry name" value="P-loop containing nucleotide triphosphate hydrolases"/>
    <property type="match status" value="1"/>
</dbReference>
<keyword evidence="6" id="KW-0347">Helicase</keyword>
<dbReference type="EMBL" id="JACHEG010000001">
    <property type="protein sequence ID" value="MBB6161064.1"/>
    <property type="molecule type" value="Genomic_DNA"/>
</dbReference>
<feature type="domain" description="SF3 helicase" evidence="5">
    <location>
        <begin position="297"/>
        <end position="455"/>
    </location>
</feature>
<dbReference type="SUPFAM" id="SSF52540">
    <property type="entry name" value="P-loop containing nucleoside triphosphate hydrolases"/>
    <property type="match status" value="1"/>
</dbReference>
<dbReference type="InterPro" id="IPR051620">
    <property type="entry name" value="ORF904-like_C"/>
</dbReference>
<dbReference type="PANTHER" id="PTHR35372:SF2">
    <property type="entry name" value="SF3 HELICASE DOMAIN-CONTAINING PROTEIN"/>
    <property type="match status" value="1"/>
</dbReference>
<dbReference type="InterPro" id="IPR045455">
    <property type="entry name" value="NrS-1_pol-like_helicase"/>
</dbReference>
<dbReference type="PROSITE" id="PS51206">
    <property type="entry name" value="SF3_HELICASE_1"/>
    <property type="match status" value="1"/>
</dbReference>
<evidence type="ECO:0000256" key="3">
    <source>
        <dbReference type="ARBA" id="ARBA00022840"/>
    </source>
</evidence>